<evidence type="ECO:0000313" key="2">
    <source>
        <dbReference type="EMBL" id="KAK4831283.1"/>
    </source>
</evidence>
<keyword evidence="3" id="KW-1185">Reference proteome</keyword>
<name>A0AAN7NPT0_MYCAM</name>
<sequence>MPIYKKHWKEDLEKYRPVSLILVLVKVMEQIILSATTWHEQSSHQAQSSLISLISFYDKMTRLVDEGKAVDVVSLDFGKAFDTVFHSILLEKLECTLSKFAGDTKLGRSVNLLERRKGLQRDLNKLDQ</sequence>
<gene>
    <name evidence="2" type="ORF">QYF61_016753</name>
</gene>
<dbReference type="Proteomes" id="UP001333110">
    <property type="component" value="Unassembled WGS sequence"/>
</dbReference>
<dbReference type="Pfam" id="PF00078">
    <property type="entry name" value="RVT_1"/>
    <property type="match status" value="1"/>
</dbReference>
<protein>
    <recommendedName>
        <fullName evidence="1">Reverse transcriptase domain-containing protein</fullName>
    </recommendedName>
</protein>
<organism evidence="2 3">
    <name type="scientific">Mycteria americana</name>
    <name type="common">Wood stork</name>
    <dbReference type="NCBI Taxonomy" id="33587"/>
    <lineage>
        <taxon>Eukaryota</taxon>
        <taxon>Metazoa</taxon>
        <taxon>Chordata</taxon>
        <taxon>Craniata</taxon>
        <taxon>Vertebrata</taxon>
        <taxon>Euteleostomi</taxon>
        <taxon>Archelosauria</taxon>
        <taxon>Archosauria</taxon>
        <taxon>Dinosauria</taxon>
        <taxon>Saurischia</taxon>
        <taxon>Theropoda</taxon>
        <taxon>Coelurosauria</taxon>
        <taxon>Aves</taxon>
        <taxon>Neognathae</taxon>
        <taxon>Neoaves</taxon>
        <taxon>Aequornithes</taxon>
        <taxon>Ciconiiformes</taxon>
        <taxon>Ciconiidae</taxon>
        <taxon>Mycteria</taxon>
    </lineage>
</organism>
<dbReference type="PANTHER" id="PTHR33332">
    <property type="entry name" value="REVERSE TRANSCRIPTASE DOMAIN-CONTAINING PROTEIN"/>
    <property type="match status" value="1"/>
</dbReference>
<proteinExistence type="predicted"/>
<accession>A0AAN7NPT0</accession>
<dbReference type="AlphaFoldDB" id="A0AAN7NPT0"/>
<reference evidence="2 3" key="1">
    <citation type="journal article" date="2023" name="J. Hered.">
        <title>Chromosome-level genome of the wood stork (Mycteria americana) provides insight into avian chromosome evolution.</title>
        <authorList>
            <person name="Flamio R. Jr."/>
            <person name="Ramstad K.M."/>
        </authorList>
    </citation>
    <scope>NUCLEOTIDE SEQUENCE [LARGE SCALE GENOMIC DNA]</scope>
    <source>
        <strain evidence="2">JAX WOST 10</strain>
    </source>
</reference>
<evidence type="ECO:0000259" key="1">
    <source>
        <dbReference type="Pfam" id="PF00078"/>
    </source>
</evidence>
<comment type="caution">
    <text evidence="2">The sequence shown here is derived from an EMBL/GenBank/DDBJ whole genome shotgun (WGS) entry which is preliminary data.</text>
</comment>
<feature type="domain" description="Reverse transcriptase" evidence="1">
    <location>
        <begin position="9"/>
        <end position="94"/>
    </location>
</feature>
<dbReference type="InterPro" id="IPR000477">
    <property type="entry name" value="RT_dom"/>
</dbReference>
<evidence type="ECO:0000313" key="3">
    <source>
        <dbReference type="Proteomes" id="UP001333110"/>
    </source>
</evidence>
<dbReference type="EMBL" id="JAUNZN010000001">
    <property type="protein sequence ID" value="KAK4831283.1"/>
    <property type="molecule type" value="Genomic_DNA"/>
</dbReference>